<dbReference type="OrthoDB" id="2408877at2759"/>
<feature type="region of interest" description="Disordered" evidence="8">
    <location>
        <begin position="380"/>
        <end position="427"/>
    </location>
</feature>
<feature type="domain" description="DDE Tnp4" evidence="9">
    <location>
        <begin position="182"/>
        <end position="325"/>
    </location>
</feature>
<comment type="similarity">
    <text evidence="3">Belongs to the HARBI1 family.</text>
</comment>
<dbReference type="InterPro" id="IPR027806">
    <property type="entry name" value="HARBI1_dom"/>
</dbReference>
<evidence type="ECO:0000313" key="10">
    <source>
        <dbReference type="EMBL" id="CEH17679.1"/>
    </source>
</evidence>
<protein>
    <submittedName>
        <fullName evidence="10">Predicted transposase</fullName>
    </submittedName>
</protein>
<evidence type="ECO:0000256" key="8">
    <source>
        <dbReference type="SAM" id="MobiDB-lite"/>
    </source>
</evidence>
<comment type="cofactor">
    <cofactor evidence="1">
        <name>a divalent metal cation</name>
        <dbReference type="ChEBI" id="CHEBI:60240"/>
    </cofactor>
</comment>
<sequence>MGYLSLPADLADRTDEDDAISFTDDLIDWLIDMQSTRVLFPSRGNKPIRLERLIDLLDPVNDPRGYRRLVRMAPGAFDELLTLLHGTEEFYDTSRDVLAEMLSVVLYRFGHSGNGASVAEIARGAGISEGSVISWSKRVGSALAGLRHVVLTWATEGEKAAAKQWIEDRIPVPSWIAGFCAVDGTHIKLTNKPGINAKDYFNYKRFYSFNVQLVVLPHSLRIIEYVVGYKGSAQDSRAWAGGSALLREPGKYLELDNGEFIWADGGYGLSPFVVGPYSHKKAELSVDLRMFNWNMSRIWVRVEHAISCWKARFQRMKEFTIQLNTDEHEEAACETIIATMVAHTIAQKYDARWDMQEFLSEAQAPTEAIAEILRELEVDPEQREENAQAWQRRAEAEARRKEATRELERRLGTSAMQTRRKADARDKREDLHQDLFLHLKRSFCDTTFDSRMKECRATDLQMSQADGQHRSASQSRSQRSRSVASRASSSRGGRRGRA</sequence>
<keyword evidence="11" id="KW-1185">Reference proteome</keyword>
<keyword evidence="5" id="KW-0479">Metal-binding</keyword>
<dbReference type="PANTHER" id="PTHR22930">
    <property type="match status" value="1"/>
</dbReference>
<dbReference type="InterPro" id="IPR045249">
    <property type="entry name" value="HARBI1-like"/>
</dbReference>
<feature type="region of interest" description="Disordered" evidence="8">
    <location>
        <begin position="460"/>
        <end position="498"/>
    </location>
</feature>
<evidence type="ECO:0000256" key="3">
    <source>
        <dbReference type="ARBA" id="ARBA00006958"/>
    </source>
</evidence>
<keyword evidence="6" id="KW-0378">Hydrolase</keyword>
<accession>A0A0P1BPI2</accession>
<dbReference type="GO" id="GO:0005634">
    <property type="term" value="C:nucleus"/>
    <property type="evidence" value="ECO:0007669"/>
    <property type="project" value="UniProtKB-SubCell"/>
</dbReference>
<evidence type="ECO:0000259" key="9">
    <source>
        <dbReference type="Pfam" id="PF13359"/>
    </source>
</evidence>
<dbReference type="Pfam" id="PF13359">
    <property type="entry name" value="DDE_Tnp_4"/>
    <property type="match status" value="1"/>
</dbReference>
<evidence type="ECO:0000256" key="2">
    <source>
        <dbReference type="ARBA" id="ARBA00004123"/>
    </source>
</evidence>
<dbReference type="GO" id="GO:0046872">
    <property type="term" value="F:metal ion binding"/>
    <property type="evidence" value="ECO:0007669"/>
    <property type="project" value="UniProtKB-KW"/>
</dbReference>
<dbReference type="GO" id="GO:0016787">
    <property type="term" value="F:hydrolase activity"/>
    <property type="evidence" value="ECO:0007669"/>
    <property type="project" value="UniProtKB-KW"/>
</dbReference>
<reference evidence="10 11" key="1">
    <citation type="submission" date="2014-09" db="EMBL/GenBank/DDBJ databases">
        <authorList>
            <person name="Magalhaes I.L.F."/>
            <person name="Oliveira U."/>
            <person name="Santos F.R."/>
            <person name="Vidigal T.H.D.A."/>
            <person name="Brescovit A.D."/>
            <person name="Santos A.J."/>
        </authorList>
    </citation>
    <scope>NUCLEOTIDE SEQUENCE [LARGE SCALE GENOMIC DNA]</scope>
</reference>
<feature type="compositionally biased region" description="Low complexity" evidence="8">
    <location>
        <begin position="470"/>
        <end position="491"/>
    </location>
</feature>
<organism evidence="10 11">
    <name type="scientific">Ceraceosorus bombacis</name>
    <dbReference type="NCBI Taxonomy" id="401625"/>
    <lineage>
        <taxon>Eukaryota</taxon>
        <taxon>Fungi</taxon>
        <taxon>Dikarya</taxon>
        <taxon>Basidiomycota</taxon>
        <taxon>Ustilaginomycotina</taxon>
        <taxon>Exobasidiomycetes</taxon>
        <taxon>Ceraceosorales</taxon>
        <taxon>Ceraceosoraceae</taxon>
        <taxon>Ceraceosorus</taxon>
    </lineage>
</organism>
<dbReference type="EMBL" id="CCYA01000265">
    <property type="protein sequence ID" value="CEH17679.1"/>
    <property type="molecule type" value="Genomic_DNA"/>
</dbReference>
<dbReference type="Proteomes" id="UP000054845">
    <property type="component" value="Unassembled WGS sequence"/>
</dbReference>
<dbReference type="PANTHER" id="PTHR22930:SF85">
    <property type="entry name" value="GH03217P-RELATED"/>
    <property type="match status" value="1"/>
</dbReference>
<evidence type="ECO:0000256" key="4">
    <source>
        <dbReference type="ARBA" id="ARBA00022722"/>
    </source>
</evidence>
<comment type="subcellular location">
    <subcellularLocation>
        <location evidence="2">Nucleus</location>
    </subcellularLocation>
</comment>
<dbReference type="AlphaFoldDB" id="A0A0P1BPI2"/>
<keyword evidence="4" id="KW-0540">Nuclease</keyword>
<evidence type="ECO:0000256" key="7">
    <source>
        <dbReference type="ARBA" id="ARBA00023242"/>
    </source>
</evidence>
<evidence type="ECO:0000313" key="11">
    <source>
        <dbReference type="Proteomes" id="UP000054845"/>
    </source>
</evidence>
<feature type="compositionally biased region" description="Basic and acidic residues" evidence="8">
    <location>
        <begin position="380"/>
        <end position="411"/>
    </location>
</feature>
<evidence type="ECO:0000256" key="5">
    <source>
        <dbReference type="ARBA" id="ARBA00022723"/>
    </source>
</evidence>
<proteinExistence type="inferred from homology"/>
<name>A0A0P1BPI2_9BASI</name>
<dbReference type="GO" id="GO:0004518">
    <property type="term" value="F:nuclease activity"/>
    <property type="evidence" value="ECO:0007669"/>
    <property type="project" value="UniProtKB-KW"/>
</dbReference>
<evidence type="ECO:0000256" key="6">
    <source>
        <dbReference type="ARBA" id="ARBA00022801"/>
    </source>
</evidence>
<keyword evidence="7" id="KW-0539">Nucleus</keyword>
<dbReference type="STRING" id="401625.A0A0P1BPI2"/>
<evidence type="ECO:0000256" key="1">
    <source>
        <dbReference type="ARBA" id="ARBA00001968"/>
    </source>
</evidence>